<evidence type="ECO:0000313" key="14">
    <source>
        <dbReference type="Proteomes" id="UP000092495"/>
    </source>
</evidence>
<keyword evidence="6" id="KW-0012">Acyltransferase</keyword>
<dbReference type="EC" id="2.3.2.16" evidence="8"/>
<dbReference type="RefSeq" id="WP_065525639.1">
    <property type="nucleotide sequence ID" value="NZ_CP016543.2"/>
</dbReference>
<dbReference type="GO" id="GO:0008360">
    <property type="term" value="P:regulation of cell shape"/>
    <property type="evidence" value="ECO:0007669"/>
    <property type="project" value="UniProtKB-KW"/>
</dbReference>
<evidence type="ECO:0000256" key="4">
    <source>
        <dbReference type="ARBA" id="ARBA00022960"/>
    </source>
</evidence>
<feature type="domain" description="BioF2-like acetyltransferase" evidence="12">
    <location>
        <begin position="144"/>
        <end position="270"/>
    </location>
</feature>
<keyword evidence="3" id="KW-0808">Transferase</keyword>
<dbReference type="PROSITE" id="PS51191">
    <property type="entry name" value="FEMABX"/>
    <property type="match status" value="1"/>
</dbReference>
<evidence type="ECO:0000256" key="5">
    <source>
        <dbReference type="ARBA" id="ARBA00022984"/>
    </source>
</evidence>
<evidence type="ECO:0000259" key="12">
    <source>
        <dbReference type="Pfam" id="PF13480"/>
    </source>
</evidence>
<dbReference type="GO" id="GO:0009252">
    <property type="term" value="P:peptidoglycan biosynthetic process"/>
    <property type="evidence" value="ECO:0007669"/>
    <property type="project" value="UniProtKB-KW"/>
</dbReference>
<evidence type="ECO:0000256" key="11">
    <source>
        <dbReference type="ARBA" id="ARBA00048654"/>
    </source>
</evidence>
<keyword evidence="14" id="KW-1185">Reference proteome</keyword>
<comment type="catalytic activity">
    <reaction evidence="11">
        <text>beta-D-GlcNAc-(1-&gt;4)-Mur2Ac(oyl-L-Ala-D-isoglutaminyl-L-Lys-D-Ala-D-Ala)-di-trans,octa-cis-undecaprenyl diphosphate + glycyl-tRNA(Gly) = beta-D-GlcNAc-(1-&gt;4)-Mur2Ac(oyl-L-Ala-D-isoglutaminyl-L-Lys-(N(6)-Gly)-D-Ala-D-Ala)-di-trans,octa-cis-undecaprenyl diphosphate + tRNA(Gly) + H(+)</text>
        <dbReference type="Rhea" id="RHEA:30435"/>
        <dbReference type="Rhea" id="RHEA-COMP:9664"/>
        <dbReference type="Rhea" id="RHEA-COMP:9683"/>
        <dbReference type="ChEBI" id="CHEBI:15378"/>
        <dbReference type="ChEBI" id="CHEBI:62233"/>
        <dbReference type="ChEBI" id="CHEBI:62234"/>
        <dbReference type="ChEBI" id="CHEBI:78442"/>
        <dbReference type="ChEBI" id="CHEBI:78522"/>
        <dbReference type="EC" id="2.3.2.16"/>
    </reaction>
</comment>
<dbReference type="STRING" id="414778.BCM40_03825"/>
<dbReference type="OrthoDB" id="9785911at2"/>
<evidence type="ECO:0000256" key="2">
    <source>
        <dbReference type="ARBA" id="ARBA00009943"/>
    </source>
</evidence>
<keyword evidence="5" id="KW-0573">Peptidoglycan synthesis</keyword>
<dbReference type="Gene3D" id="3.40.630.30">
    <property type="match status" value="1"/>
</dbReference>
<dbReference type="GO" id="GO:0005737">
    <property type="term" value="C:cytoplasm"/>
    <property type="evidence" value="ECO:0007669"/>
    <property type="project" value="UniProtKB-SubCell"/>
</dbReference>
<dbReference type="InterPro" id="IPR038740">
    <property type="entry name" value="BioF2-like_GNAT_dom"/>
</dbReference>
<keyword evidence="7" id="KW-0961">Cell wall biogenesis/degradation</keyword>
<comment type="similarity">
    <text evidence="2">Belongs to the FemABX family.</text>
</comment>
<gene>
    <name evidence="13" type="ORF">BCM40_03825</name>
</gene>
<evidence type="ECO:0000256" key="1">
    <source>
        <dbReference type="ARBA" id="ARBA00004496"/>
    </source>
</evidence>
<dbReference type="Pfam" id="PF13480">
    <property type="entry name" value="Acetyltransf_6"/>
    <property type="match status" value="1"/>
</dbReference>
<evidence type="ECO:0000256" key="8">
    <source>
        <dbReference type="ARBA" id="ARBA00039074"/>
    </source>
</evidence>
<evidence type="ECO:0000256" key="7">
    <source>
        <dbReference type="ARBA" id="ARBA00023316"/>
    </source>
</evidence>
<accession>A0A1C7EEZ2</accession>
<sequence>MNEDIYFEKEYAHLYEEIENGKCEEFIFRHSLGVVRYLFIKCEIPIKLDDRVYYDLVTPYGYGGPRIVEGKSEDKQELVNAFKQAFGEYCRDNHIVSEFVRFHPIIRNHLDFQSFYDLTFKRYTIQTRLADIPDPILTEYSASSRRDIRRGLKAGVEYRVVDHPNDLTDFKELYYSTMERNAAEKIYYFDEVYFQRCIDGLGDYLVVVEASYKGKVIGMSLNFVYGDYIHIHLTGTLQEYHELAPAYILQYALALWGKENNKKLIHHGGGRTGELDDKLYLFKKKFGRNEDLEYYIGRKIWNYVAYEQLCQVVNISPDADYFPAYRSIKSWVPVN</sequence>
<dbReference type="GO" id="GO:0016755">
    <property type="term" value="F:aminoacyltransferase activity"/>
    <property type="evidence" value="ECO:0007669"/>
    <property type="project" value="InterPro"/>
</dbReference>
<dbReference type="KEGG" id="pdg:BCM40_03825"/>
<dbReference type="SUPFAM" id="SSF55729">
    <property type="entry name" value="Acyl-CoA N-acyltransferases (Nat)"/>
    <property type="match status" value="1"/>
</dbReference>
<dbReference type="AlphaFoldDB" id="A0A1C7EEZ2"/>
<dbReference type="PANTHER" id="PTHR36174:SF1">
    <property type="entry name" value="LIPID II:GLYCINE GLYCYLTRANSFERASE"/>
    <property type="match status" value="1"/>
</dbReference>
<organism evidence="13 14">
    <name type="scientific">Planococcus donghaensis</name>
    <dbReference type="NCBI Taxonomy" id="414778"/>
    <lineage>
        <taxon>Bacteria</taxon>
        <taxon>Bacillati</taxon>
        <taxon>Bacillota</taxon>
        <taxon>Bacilli</taxon>
        <taxon>Bacillales</taxon>
        <taxon>Caryophanaceae</taxon>
        <taxon>Planococcus</taxon>
    </lineage>
</organism>
<keyword evidence="4" id="KW-0133">Cell shape</keyword>
<evidence type="ECO:0000256" key="10">
    <source>
        <dbReference type="ARBA" id="ARBA00042933"/>
    </source>
</evidence>
<evidence type="ECO:0000256" key="3">
    <source>
        <dbReference type="ARBA" id="ARBA00022679"/>
    </source>
</evidence>
<dbReference type="PANTHER" id="PTHR36174">
    <property type="entry name" value="LIPID II:GLYCINE GLYCYLTRANSFERASE"/>
    <property type="match status" value="1"/>
</dbReference>
<name>A0A1C7EEZ2_9BACL</name>
<evidence type="ECO:0000256" key="9">
    <source>
        <dbReference type="ARBA" id="ARBA00040679"/>
    </source>
</evidence>
<dbReference type="EMBL" id="CP016543">
    <property type="protein sequence ID" value="ANU22534.1"/>
    <property type="molecule type" value="Genomic_DNA"/>
</dbReference>
<proteinExistence type="inferred from homology"/>
<dbReference type="InterPro" id="IPR003447">
    <property type="entry name" value="FEMABX"/>
</dbReference>
<reference evidence="13" key="1">
    <citation type="submission" date="2016-10" db="EMBL/GenBank/DDBJ databases">
        <authorList>
            <person name="See-Too W.S."/>
        </authorList>
    </citation>
    <scope>NUCLEOTIDE SEQUENCE</scope>
    <source>
        <strain evidence="13">DSM 22276</strain>
    </source>
</reference>
<comment type="subcellular location">
    <subcellularLocation>
        <location evidence="1">Cytoplasm</location>
    </subcellularLocation>
</comment>
<dbReference type="Proteomes" id="UP000092495">
    <property type="component" value="Chromosome"/>
</dbReference>
<dbReference type="InterPro" id="IPR050644">
    <property type="entry name" value="PG_Glycine_Bridge_Synth"/>
</dbReference>
<dbReference type="InterPro" id="IPR016181">
    <property type="entry name" value="Acyl_CoA_acyltransferase"/>
</dbReference>
<evidence type="ECO:0000313" key="13">
    <source>
        <dbReference type="EMBL" id="ANU22534.1"/>
    </source>
</evidence>
<evidence type="ECO:0000256" key="6">
    <source>
        <dbReference type="ARBA" id="ARBA00023315"/>
    </source>
</evidence>
<dbReference type="GO" id="GO:0071555">
    <property type="term" value="P:cell wall organization"/>
    <property type="evidence" value="ECO:0007669"/>
    <property type="project" value="UniProtKB-KW"/>
</dbReference>
<protein>
    <recommendedName>
        <fullName evidence="9">Lipid II:glycine glycyltransferase</fullName>
        <ecNumber evidence="8">2.3.2.16</ecNumber>
    </recommendedName>
    <alternativeName>
        <fullName evidence="10">Factor essential for expression of methicillin resistance X</fullName>
    </alternativeName>
</protein>